<accession>A0AAD3Y7T9</accession>
<dbReference type="Proteomes" id="UP001279734">
    <property type="component" value="Unassembled WGS sequence"/>
</dbReference>
<dbReference type="EMBL" id="BSYO01000039">
    <property type="protein sequence ID" value="GMH30780.1"/>
    <property type="molecule type" value="Genomic_DNA"/>
</dbReference>
<gene>
    <name evidence="1" type="ORF">Nepgr_032623</name>
</gene>
<keyword evidence="2" id="KW-1185">Reference proteome</keyword>
<evidence type="ECO:0000313" key="1">
    <source>
        <dbReference type="EMBL" id="GMH30780.1"/>
    </source>
</evidence>
<reference evidence="1" key="1">
    <citation type="submission" date="2023-05" db="EMBL/GenBank/DDBJ databases">
        <title>Nepenthes gracilis genome sequencing.</title>
        <authorList>
            <person name="Fukushima K."/>
        </authorList>
    </citation>
    <scope>NUCLEOTIDE SEQUENCE</scope>
    <source>
        <strain evidence="1">SING2019-196</strain>
    </source>
</reference>
<comment type="caution">
    <text evidence="1">The sequence shown here is derived from an EMBL/GenBank/DDBJ whole genome shotgun (WGS) entry which is preliminary data.</text>
</comment>
<proteinExistence type="predicted"/>
<dbReference type="AlphaFoldDB" id="A0AAD3Y7T9"/>
<organism evidence="1 2">
    <name type="scientific">Nepenthes gracilis</name>
    <name type="common">Slender pitcher plant</name>
    <dbReference type="NCBI Taxonomy" id="150966"/>
    <lineage>
        <taxon>Eukaryota</taxon>
        <taxon>Viridiplantae</taxon>
        <taxon>Streptophyta</taxon>
        <taxon>Embryophyta</taxon>
        <taxon>Tracheophyta</taxon>
        <taxon>Spermatophyta</taxon>
        <taxon>Magnoliopsida</taxon>
        <taxon>eudicotyledons</taxon>
        <taxon>Gunneridae</taxon>
        <taxon>Pentapetalae</taxon>
        <taxon>Caryophyllales</taxon>
        <taxon>Nepenthaceae</taxon>
        <taxon>Nepenthes</taxon>
    </lineage>
</organism>
<sequence>MILCPGSLQFRCGFTRLELVVCFELVCCIVLRLGVYVRRCPGELYSDCSASGHGSDAGVLPTMLMVEKPIELALSSRLLVHMLKNVAAGFLEAAAGTGKEPCYCC</sequence>
<name>A0AAD3Y7T9_NEPGR</name>
<protein>
    <submittedName>
        <fullName evidence="1">Uncharacterized protein</fullName>
    </submittedName>
</protein>
<evidence type="ECO:0000313" key="2">
    <source>
        <dbReference type="Proteomes" id="UP001279734"/>
    </source>
</evidence>